<dbReference type="OrthoDB" id="5240362at2"/>
<comment type="similarity">
    <text evidence="2 7">Belongs to the peptidase M14 family.</text>
</comment>
<dbReference type="RefSeq" id="WP_091119620.1">
    <property type="nucleotide sequence ID" value="NZ_FOLB01000001.1"/>
</dbReference>
<feature type="domain" description="Peptidase M14" evidence="8">
    <location>
        <begin position="13"/>
        <end position="256"/>
    </location>
</feature>
<dbReference type="InterPro" id="IPR000834">
    <property type="entry name" value="Peptidase_M14"/>
</dbReference>
<accession>A0A1I1DX57</accession>
<gene>
    <name evidence="9" type="ORF">SAMN04487968_101444</name>
</gene>
<dbReference type="PANTHER" id="PTHR11705">
    <property type="entry name" value="PROTEASE FAMILY M14 CARBOXYPEPTIDASE A,B"/>
    <property type="match status" value="1"/>
</dbReference>
<evidence type="ECO:0000256" key="7">
    <source>
        <dbReference type="PROSITE-ProRule" id="PRU01379"/>
    </source>
</evidence>
<protein>
    <submittedName>
        <fullName evidence="9">Zinc carboxypeptidase</fullName>
    </submittedName>
</protein>
<keyword evidence="9" id="KW-0121">Carboxypeptidase</keyword>
<dbReference type="PANTHER" id="PTHR11705:SF143">
    <property type="entry name" value="SLL0236 PROTEIN"/>
    <property type="match status" value="1"/>
</dbReference>
<evidence type="ECO:0000256" key="2">
    <source>
        <dbReference type="ARBA" id="ARBA00005988"/>
    </source>
</evidence>
<evidence type="ECO:0000313" key="10">
    <source>
        <dbReference type="Proteomes" id="UP000198832"/>
    </source>
</evidence>
<keyword evidence="3" id="KW-0645">Protease</keyword>
<dbReference type="SUPFAM" id="SSF53187">
    <property type="entry name" value="Zn-dependent exopeptidases"/>
    <property type="match status" value="1"/>
</dbReference>
<evidence type="ECO:0000256" key="1">
    <source>
        <dbReference type="ARBA" id="ARBA00001947"/>
    </source>
</evidence>
<name>A0A1I1DX57_9ACTN</name>
<dbReference type="GO" id="GO:0008270">
    <property type="term" value="F:zinc ion binding"/>
    <property type="evidence" value="ECO:0007669"/>
    <property type="project" value="InterPro"/>
</dbReference>
<evidence type="ECO:0000313" key="9">
    <source>
        <dbReference type="EMBL" id="SFB77300.1"/>
    </source>
</evidence>
<dbReference type="GO" id="GO:0004181">
    <property type="term" value="F:metallocarboxypeptidase activity"/>
    <property type="evidence" value="ECO:0007669"/>
    <property type="project" value="InterPro"/>
</dbReference>
<comment type="caution">
    <text evidence="7">Lacks conserved residue(s) required for the propagation of feature annotation.</text>
</comment>
<keyword evidence="10" id="KW-1185">Reference proteome</keyword>
<dbReference type="EMBL" id="FOLB01000001">
    <property type="protein sequence ID" value="SFB77300.1"/>
    <property type="molecule type" value="Genomic_DNA"/>
</dbReference>
<keyword evidence="6" id="KW-0482">Metalloprotease</keyword>
<dbReference type="GO" id="GO:0005615">
    <property type="term" value="C:extracellular space"/>
    <property type="evidence" value="ECO:0007669"/>
    <property type="project" value="TreeGrafter"/>
</dbReference>
<dbReference type="Proteomes" id="UP000198832">
    <property type="component" value="Unassembled WGS sequence"/>
</dbReference>
<evidence type="ECO:0000256" key="5">
    <source>
        <dbReference type="ARBA" id="ARBA00022833"/>
    </source>
</evidence>
<dbReference type="STRING" id="574651.SAMN04487968_101444"/>
<evidence type="ECO:0000256" key="3">
    <source>
        <dbReference type="ARBA" id="ARBA00022670"/>
    </source>
</evidence>
<dbReference type="GO" id="GO:0006508">
    <property type="term" value="P:proteolysis"/>
    <property type="evidence" value="ECO:0007669"/>
    <property type="project" value="UniProtKB-KW"/>
</dbReference>
<evidence type="ECO:0000259" key="8">
    <source>
        <dbReference type="PROSITE" id="PS52035"/>
    </source>
</evidence>
<organism evidence="9 10">
    <name type="scientific">Nocardioides terrae</name>
    <dbReference type="NCBI Taxonomy" id="574651"/>
    <lineage>
        <taxon>Bacteria</taxon>
        <taxon>Bacillati</taxon>
        <taxon>Actinomycetota</taxon>
        <taxon>Actinomycetes</taxon>
        <taxon>Propionibacteriales</taxon>
        <taxon>Nocardioidaceae</taxon>
        <taxon>Nocardioides</taxon>
    </lineage>
</organism>
<proteinExistence type="inferred from homology"/>
<sequence>MGRMPRVLAKLLLPLLLPLLLVVGLLDLVASPPADAGAAPARPAVLGVSVIGHSAGGRPIRAWHLGTPGARKVVLVSTMHGDESRAAEVLTSLRDGRAVRGIDLWVVPTYNPDGKARHTRQNARGVDLNRNYPTSWRRVGGRYDSGRAPGSEPETKAMMRFLSAVRPAYVVSFHQPLDGVDTLTKHPAFSRRLAHALRLPVKTFSCNGGCHGTMTMWFNKHFPGQAVTAEFGAHPSRRELRGPVVRRLLRLFHARR</sequence>
<dbReference type="PROSITE" id="PS52035">
    <property type="entry name" value="PEPTIDASE_M14"/>
    <property type="match status" value="1"/>
</dbReference>
<dbReference type="SMART" id="SM00631">
    <property type="entry name" value="Zn_pept"/>
    <property type="match status" value="1"/>
</dbReference>
<dbReference type="Pfam" id="PF00246">
    <property type="entry name" value="Peptidase_M14"/>
    <property type="match status" value="1"/>
</dbReference>
<comment type="cofactor">
    <cofactor evidence="1">
        <name>Zn(2+)</name>
        <dbReference type="ChEBI" id="CHEBI:29105"/>
    </cofactor>
</comment>
<reference evidence="9 10" key="1">
    <citation type="submission" date="2016-10" db="EMBL/GenBank/DDBJ databases">
        <authorList>
            <person name="de Groot N.N."/>
        </authorList>
    </citation>
    <scope>NUCLEOTIDE SEQUENCE [LARGE SCALE GENOMIC DNA]</scope>
    <source>
        <strain evidence="9 10">CGMCC 1.7056</strain>
    </source>
</reference>
<keyword evidence="4" id="KW-0378">Hydrolase</keyword>
<dbReference type="AlphaFoldDB" id="A0A1I1DX57"/>
<evidence type="ECO:0000256" key="6">
    <source>
        <dbReference type="ARBA" id="ARBA00023049"/>
    </source>
</evidence>
<evidence type="ECO:0000256" key="4">
    <source>
        <dbReference type="ARBA" id="ARBA00022801"/>
    </source>
</evidence>
<dbReference type="Gene3D" id="3.40.630.10">
    <property type="entry name" value="Zn peptidases"/>
    <property type="match status" value="1"/>
</dbReference>
<keyword evidence="5" id="KW-0862">Zinc</keyword>